<dbReference type="PANTHER" id="PTHR42756:SF1">
    <property type="entry name" value="TRANSCRIPTIONAL REPRESSOR OF EMRAB OPERON"/>
    <property type="match status" value="1"/>
</dbReference>
<evidence type="ECO:0000256" key="1">
    <source>
        <dbReference type="ARBA" id="ARBA00023015"/>
    </source>
</evidence>
<dbReference type="Gene3D" id="1.10.10.10">
    <property type="entry name" value="Winged helix-like DNA-binding domain superfamily/Winged helix DNA-binding domain"/>
    <property type="match status" value="1"/>
</dbReference>
<protein>
    <recommendedName>
        <fullName evidence="4">HTH marR-type domain-containing protein</fullName>
    </recommendedName>
</protein>
<dbReference type="RefSeq" id="WP_039742493.1">
    <property type="nucleotide sequence ID" value="NZ_CP009788.1"/>
</dbReference>
<sequence length="145" mass="16863">MWKQGEPRLDNSLDFNLVKVVNKLRCQIGRELKHLDITSEQWGVLARLWEQDGLNQKELAEKLLKDQANTTRILDKLVKKGWVQRVDALNDRRAYLIYLTDEGKRIVQEAYPLVFTVKDKVAKGFTDLEIESLKAMLNRVLQNLG</sequence>
<dbReference type="KEGG" id="gpi:GPICK_09210"/>
<dbReference type="InterPro" id="IPR036390">
    <property type="entry name" value="WH_DNA-bd_sf"/>
</dbReference>
<gene>
    <name evidence="5" type="ORF">GPICK_09210</name>
</gene>
<feature type="domain" description="HTH marR-type" evidence="4">
    <location>
        <begin position="10"/>
        <end position="142"/>
    </location>
</feature>
<evidence type="ECO:0000256" key="2">
    <source>
        <dbReference type="ARBA" id="ARBA00023125"/>
    </source>
</evidence>
<dbReference type="InterPro" id="IPR036388">
    <property type="entry name" value="WH-like_DNA-bd_sf"/>
</dbReference>
<evidence type="ECO:0000256" key="3">
    <source>
        <dbReference type="ARBA" id="ARBA00023163"/>
    </source>
</evidence>
<name>A0A0B5B9V1_9BACT</name>
<keyword evidence="6" id="KW-1185">Reference proteome</keyword>
<dbReference type="AlphaFoldDB" id="A0A0B5B9V1"/>
<dbReference type="PRINTS" id="PR00598">
    <property type="entry name" value="HTHMARR"/>
</dbReference>
<dbReference type="HOGENOM" id="CLU_083287_18_6_7"/>
<dbReference type="EMBL" id="CP009788">
    <property type="protein sequence ID" value="AJE03503.1"/>
    <property type="molecule type" value="Genomic_DNA"/>
</dbReference>
<dbReference type="OrthoDB" id="195851at2"/>
<dbReference type="PANTHER" id="PTHR42756">
    <property type="entry name" value="TRANSCRIPTIONAL REGULATOR, MARR"/>
    <property type="match status" value="1"/>
</dbReference>
<evidence type="ECO:0000313" key="5">
    <source>
        <dbReference type="EMBL" id="AJE03503.1"/>
    </source>
</evidence>
<organism evidence="5 6">
    <name type="scientific">Geobacter pickeringii</name>
    <dbReference type="NCBI Taxonomy" id="345632"/>
    <lineage>
        <taxon>Bacteria</taxon>
        <taxon>Pseudomonadati</taxon>
        <taxon>Thermodesulfobacteriota</taxon>
        <taxon>Desulfuromonadia</taxon>
        <taxon>Geobacterales</taxon>
        <taxon>Geobacteraceae</taxon>
        <taxon>Geobacter</taxon>
    </lineage>
</organism>
<dbReference type="SMART" id="SM00347">
    <property type="entry name" value="HTH_MARR"/>
    <property type="match status" value="1"/>
</dbReference>
<evidence type="ECO:0000259" key="4">
    <source>
        <dbReference type="PROSITE" id="PS50995"/>
    </source>
</evidence>
<reference evidence="5 6" key="1">
    <citation type="journal article" date="2015" name="Genome Announc.">
        <title>Complete Genome of Geobacter pickeringii G13T, a Metal-Reducing Isolate from Sedimentary Kaolin Deposits.</title>
        <authorList>
            <person name="Badalamenti J.P."/>
            <person name="Bond D.R."/>
        </authorList>
    </citation>
    <scope>NUCLEOTIDE SEQUENCE [LARGE SCALE GENOMIC DNA]</scope>
    <source>
        <strain evidence="5 6">G13</strain>
    </source>
</reference>
<dbReference type="InterPro" id="IPR000835">
    <property type="entry name" value="HTH_MarR-typ"/>
</dbReference>
<dbReference type="Proteomes" id="UP000057609">
    <property type="component" value="Chromosome"/>
</dbReference>
<keyword evidence="1" id="KW-0805">Transcription regulation</keyword>
<dbReference type="GO" id="GO:0003677">
    <property type="term" value="F:DNA binding"/>
    <property type="evidence" value="ECO:0007669"/>
    <property type="project" value="UniProtKB-KW"/>
</dbReference>
<dbReference type="SUPFAM" id="SSF46785">
    <property type="entry name" value="Winged helix' DNA-binding domain"/>
    <property type="match status" value="1"/>
</dbReference>
<accession>A0A0B5B9V1</accession>
<evidence type="ECO:0000313" key="6">
    <source>
        <dbReference type="Proteomes" id="UP000057609"/>
    </source>
</evidence>
<keyword evidence="3" id="KW-0804">Transcription</keyword>
<dbReference type="PROSITE" id="PS50995">
    <property type="entry name" value="HTH_MARR_2"/>
    <property type="match status" value="1"/>
</dbReference>
<dbReference type="Pfam" id="PF01047">
    <property type="entry name" value="MarR"/>
    <property type="match status" value="1"/>
</dbReference>
<dbReference type="STRING" id="345632.GPICK_09210"/>
<keyword evidence="2" id="KW-0238">DNA-binding</keyword>
<proteinExistence type="predicted"/>
<dbReference type="GO" id="GO:0003700">
    <property type="term" value="F:DNA-binding transcription factor activity"/>
    <property type="evidence" value="ECO:0007669"/>
    <property type="project" value="InterPro"/>
</dbReference>